<proteinExistence type="predicted"/>
<reference evidence="1 2" key="1">
    <citation type="journal article" date="2018" name="Front. Plant Sci.">
        <title>Red Clover (Trifolium pratense) and Zigzag Clover (T. medium) - A Picture of Genomic Similarities and Differences.</title>
        <authorList>
            <person name="Dluhosova J."/>
            <person name="Istvanek J."/>
            <person name="Nedelnik J."/>
            <person name="Repkova J."/>
        </authorList>
    </citation>
    <scope>NUCLEOTIDE SEQUENCE [LARGE SCALE GENOMIC DNA]</scope>
    <source>
        <strain evidence="2">cv. 10/8</strain>
        <tissue evidence="1">Leaf</tissue>
    </source>
</reference>
<dbReference type="Proteomes" id="UP000265520">
    <property type="component" value="Unassembled WGS sequence"/>
</dbReference>
<comment type="caution">
    <text evidence="1">The sequence shown here is derived from an EMBL/GenBank/DDBJ whole genome shotgun (WGS) entry which is preliminary data.</text>
</comment>
<feature type="non-terminal residue" evidence="1">
    <location>
        <position position="54"/>
    </location>
</feature>
<dbReference type="AlphaFoldDB" id="A0A392UG51"/>
<accession>A0A392UG51</accession>
<evidence type="ECO:0000313" key="2">
    <source>
        <dbReference type="Proteomes" id="UP000265520"/>
    </source>
</evidence>
<evidence type="ECO:0000313" key="1">
    <source>
        <dbReference type="EMBL" id="MCI72392.1"/>
    </source>
</evidence>
<organism evidence="1 2">
    <name type="scientific">Trifolium medium</name>
    <dbReference type="NCBI Taxonomy" id="97028"/>
    <lineage>
        <taxon>Eukaryota</taxon>
        <taxon>Viridiplantae</taxon>
        <taxon>Streptophyta</taxon>
        <taxon>Embryophyta</taxon>
        <taxon>Tracheophyta</taxon>
        <taxon>Spermatophyta</taxon>
        <taxon>Magnoliopsida</taxon>
        <taxon>eudicotyledons</taxon>
        <taxon>Gunneridae</taxon>
        <taxon>Pentapetalae</taxon>
        <taxon>rosids</taxon>
        <taxon>fabids</taxon>
        <taxon>Fabales</taxon>
        <taxon>Fabaceae</taxon>
        <taxon>Papilionoideae</taxon>
        <taxon>50 kb inversion clade</taxon>
        <taxon>NPAAA clade</taxon>
        <taxon>Hologalegina</taxon>
        <taxon>IRL clade</taxon>
        <taxon>Trifolieae</taxon>
        <taxon>Trifolium</taxon>
    </lineage>
</organism>
<dbReference type="EMBL" id="LXQA010817198">
    <property type="protein sequence ID" value="MCI72392.1"/>
    <property type="molecule type" value="Genomic_DNA"/>
</dbReference>
<keyword evidence="2" id="KW-1185">Reference proteome</keyword>
<name>A0A392UG51_9FABA</name>
<protein>
    <submittedName>
        <fullName evidence="1">Uncharacterized protein</fullName>
    </submittedName>
</protein>
<sequence length="54" mass="6176">MSKPLSMISFIRHVLFGTPYPPYGQIDNPQTFVDDPLSWSRPLVKHHCGQFSMA</sequence>